<feature type="transmembrane region" description="Helical" evidence="6">
    <location>
        <begin position="125"/>
        <end position="144"/>
    </location>
</feature>
<gene>
    <name evidence="7" type="ORF">PCAR00345_LOCUS27960</name>
</gene>
<keyword evidence="5 6" id="KW-0472">Membrane</keyword>
<accession>A0A7S4F6P2</accession>
<feature type="transmembrane region" description="Helical" evidence="6">
    <location>
        <begin position="44"/>
        <end position="63"/>
    </location>
</feature>
<dbReference type="AlphaFoldDB" id="A0A7S4F6P2"/>
<evidence type="ECO:0000256" key="3">
    <source>
        <dbReference type="ARBA" id="ARBA00022692"/>
    </source>
</evidence>
<dbReference type="GO" id="GO:0097020">
    <property type="term" value="F:COPII receptor activity"/>
    <property type="evidence" value="ECO:0007669"/>
    <property type="project" value="InterPro"/>
</dbReference>
<evidence type="ECO:0000256" key="1">
    <source>
        <dbReference type="ARBA" id="ARBA00004141"/>
    </source>
</evidence>
<dbReference type="GO" id="GO:0030134">
    <property type="term" value="C:COPII-coated ER to Golgi transport vesicle"/>
    <property type="evidence" value="ECO:0007669"/>
    <property type="project" value="TreeGrafter"/>
</dbReference>
<comment type="similarity">
    <text evidence="2">Belongs to the SVP26 family.</text>
</comment>
<protein>
    <recommendedName>
        <fullName evidence="8">Protein TEX261</fullName>
    </recommendedName>
</protein>
<dbReference type="InterPro" id="IPR007277">
    <property type="entry name" value="Svp26/Tex261"/>
</dbReference>
<proteinExistence type="inferred from homology"/>
<dbReference type="EMBL" id="HBIZ01043694">
    <property type="protein sequence ID" value="CAE0775326.1"/>
    <property type="molecule type" value="Transcribed_RNA"/>
</dbReference>
<organism evidence="7">
    <name type="scientific">Chrysotila carterae</name>
    <name type="common">Marine alga</name>
    <name type="synonym">Syracosphaera carterae</name>
    <dbReference type="NCBI Taxonomy" id="13221"/>
    <lineage>
        <taxon>Eukaryota</taxon>
        <taxon>Haptista</taxon>
        <taxon>Haptophyta</taxon>
        <taxon>Prymnesiophyceae</taxon>
        <taxon>Isochrysidales</taxon>
        <taxon>Isochrysidaceae</taxon>
        <taxon>Chrysotila</taxon>
    </lineage>
</organism>
<feature type="transmembrane region" description="Helical" evidence="6">
    <location>
        <begin position="12"/>
        <end position="32"/>
    </location>
</feature>
<keyword evidence="4 6" id="KW-1133">Transmembrane helix</keyword>
<feature type="transmembrane region" description="Helical" evidence="6">
    <location>
        <begin position="97"/>
        <end position="119"/>
    </location>
</feature>
<dbReference type="Pfam" id="PF04148">
    <property type="entry name" value="Erv26"/>
    <property type="match status" value="1"/>
</dbReference>
<comment type="subcellular location">
    <subcellularLocation>
        <location evidence="1">Membrane</location>
        <topology evidence="1">Multi-pass membrane protein</topology>
    </subcellularLocation>
</comment>
<dbReference type="GO" id="GO:0005789">
    <property type="term" value="C:endoplasmic reticulum membrane"/>
    <property type="evidence" value="ECO:0007669"/>
    <property type="project" value="TreeGrafter"/>
</dbReference>
<evidence type="ECO:0000256" key="6">
    <source>
        <dbReference type="SAM" id="Phobius"/>
    </source>
</evidence>
<evidence type="ECO:0000256" key="2">
    <source>
        <dbReference type="ARBA" id="ARBA00008096"/>
    </source>
</evidence>
<name>A0A7S4F6P2_CHRCT</name>
<evidence type="ECO:0008006" key="8">
    <source>
        <dbReference type="Google" id="ProtNLM"/>
    </source>
</evidence>
<evidence type="ECO:0000256" key="5">
    <source>
        <dbReference type="ARBA" id="ARBA00023136"/>
    </source>
</evidence>
<sequence>MGLVITGLVYAGGYLFLLFIAICLACGLYYLAELAEEYTVLTGRLISLATMAVLVVHALMLMFEPQLPRTALAVGALTHVCYLWLMRSFPFLRIASVSFLASLVLLAASHYAWAMHFLYHFHQVTHVLCFFLCCVWLVPFGFFISLSINESTLPDVQAASASEVYSEGSRSRQKSGIVSAFSFMQQKRDDMMPSFAKKV</sequence>
<dbReference type="PANTHER" id="PTHR13144:SF0">
    <property type="entry name" value="PROTEIN TEX261"/>
    <property type="match status" value="1"/>
</dbReference>
<keyword evidence="3 6" id="KW-0812">Transmembrane</keyword>
<evidence type="ECO:0000313" key="7">
    <source>
        <dbReference type="EMBL" id="CAE0775326.1"/>
    </source>
</evidence>
<dbReference type="GO" id="GO:0006888">
    <property type="term" value="P:endoplasmic reticulum to Golgi vesicle-mediated transport"/>
    <property type="evidence" value="ECO:0007669"/>
    <property type="project" value="InterPro"/>
</dbReference>
<feature type="transmembrane region" description="Helical" evidence="6">
    <location>
        <begin position="69"/>
        <end position="85"/>
    </location>
</feature>
<dbReference type="PANTHER" id="PTHR13144">
    <property type="entry name" value="TEX261 PROTEIN"/>
    <property type="match status" value="1"/>
</dbReference>
<reference evidence="7" key="1">
    <citation type="submission" date="2021-01" db="EMBL/GenBank/DDBJ databases">
        <authorList>
            <person name="Corre E."/>
            <person name="Pelletier E."/>
            <person name="Niang G."/>
            <person name="Scheremetjew M."/>
            <person name="Finn R."/>
            <person name="Kale V."/>
            <person name="Holt S."/>
            <person name="Cochrane G."/>
            <person name="Meng A."/>
            <person name="Brown T."/>
            <person name="Cohen L."/>
        </authorList>
    </citation>
    <scope>NUCLEOTIDE SEQUENCE</scope>
    <source>
        <strain evidence="7">CCMP645</strain>
    </source>
</reference>
<evidence type="ECO:0000256" key="4">
    <source>
        <dbReference type="ARBA" id="ARBA00022989"/>
    </source>
</evidence>
<dbReference type="GO" id="GO:0000139">
    <property type="term" value="C:Golgi membrane"/>
    <property type="evidence" value="ECO:0007669"/>
    <property type="project" value="TreeGrafter"/>
</dbReference>